<keyword evidence="4" id="KW-0812">Transmembrane</keyword>
<feature type="region of interest" description="Disordered" evidence="11">
    <location>
        <begin position="435"/>
        <end position="458"/>
    </location>
</feature>
<keyword evidence="10" id="KW-0675">Receptor</keyword>
<organism evidence="12 13">
    <name type="scientific">Stephania yunnanensis</name>
    <dbReference type="NCBI Taxonomy" id="152371"/>
    <lineage>
        <taxon>Eukaryota</taxon>
        <taxon>Viridiplantae</taxon>
        <taxon>Streptophyta</taxon>
        <taxon>Embryophyta</taxon>
        <taxon>Tracheophyta</taxon>
        <taxon>Spermatophyta</taxon>
        <taxon>Magnoliopsida</taxon>
        <taxon>Ranunculales</taxon>
        <taxon>Menispermaceae</taxon>
        <taxon>Menispermoideae</taxon>
        <taxon>Cissampelideae</taxon>
        <taxon>Stephania</taxon>
    </lineage>
</organism>
<evidence type="ECO:0000256" key="8">
    <source>
        <dbReference type="ARBA" id="ARBA00023134"/>
    </source>
</evidence>
<keyword evidence="6" id="KW-0256">Endoplasmic reticulum</keyword>
<dbReference type="EMBL" id="JBBNAF010000001">
    <property type="protein sequence ID" value="KAK9169741.1"/>
    <property type="molecule type" value="Genomic_DNA"/>
</dbReference>
<evidence type="ECO:0000256" key="1">
    <source>
        <dbReference type="ARBA" id="ARBA00004389"/>
    </source>
</evidence>
<dbReference type="Gene3D" id="3.40.50.300">
    <property type="entry name" value="P-loop containing nucleotide triphosphate hydrolases"/>
    <property type="match status" value="2"/>
</dbReference>
<protein>
    <recommendedName>
        <fullName evidence="3">Signal recognition particle receptor subunit beta</fullName>
    </recommendedName>
</protein>
<evidence type="ECO:0000256" key="6">
    <source>
        <dbReference type="ARBA" id="ARBA00022824"/>
    </source>
</evidence>
<evidence type="ECO:0000256" key="10">
    <source>
        <dbReference type="ARBA" id="ARBA00023170"/>
    </source>
</evidence>
<keyword evidence="7" id="KW-1133">Transmembrane helix</keyword>
<dbReference type="AlphaFoldDB" id="A0AAP0LEY7"/>
<dbReference type="GO" id="GO:0005525">
    <property type="term" value="F:GTP binding"/>
    <property type="evidence" value="ECO:0007669"/>
    <property type="project" value="UniProtKB-KW"/>
</dbReference>
<evidence type="ECO:0000313" key="12">
    <source>
        <dbReference type="EMBL" id="KAK9169741.1"/>
    </source>
</evidence>
<evidence type="ECO:0000256" key="4">
    <source>
        <dbReference type="ARBA" id="ARBA00022692"/>
    </source>
</evidence>
<evidence type="ECO:0000256" key="5">
    <source>
        <dbReference type="ARBA" id="ARBA00022741"/>
    </source>
</evidence>
<dbReference type="GO" id="GO:0005789">
    <property type="term" value="C:endoplasmic reticulum membrane"/>
    <property type="evidence" value="ECO:0007669"/>
    <property type="project" value="UniProtKB-SubCell"/>
</dbReference>
<dbReference type="InterPro" id="IPR027417">
    <property type="entry name" value="P-loop_NTPase"/>
</dbReference>
<evidence type="ECO:0000256" key="2">
    <source>
        <dbReference type="ARBA" id="ARBA00005619"/>
    </source>
</evidence>
<keyword evidence="13" id="KW-1185">Reference proteome</keyword>
<keyword evidence="9" id="KW-0472">Membrane</keyword>
<keyword evidence="8" id="KW-0342">GTP-binding</keyword>
<comment type="subcellular location">
    <subcellularLocation>
        <location evidence="1">Endoplasmic reticulum membrane</location>
        <topology evidence="1">Single-pass membrane protein</topology>
    </subcellularLocation>
</comment>
<name>A0AAP0LEY7_9MAGN</name>
<proteinExistence type="inferred from homology"/>
<accession>A0AAP0LEY7</accession>
<reference evidence="12 13" key="1">
    <citation type="submission" date="2024-01" db="EMBL/GenBank/DDBJ databases">
        <title>Genome assemblies of Stephania.</title>
        <authorList>
            <person name="Yang L."/>
        </authorList>
    </citation>
    <scope>NUCLEOTIDE SEQUENCE [LARGE SCALE GENOMIC DNA]</scope>
    <source>
        <strain evidence="12">YNDBR</strain>
        <tissue evidence="12">Leaf</tissue>
    </source>
</reference>
<dbReference type="Proteomes" id="UP001420932">
    <property type="component" value="Unassembled WGS sequence"/>
</dbReference>
<evidence type="ECO:0000256" key="7">
    <source>
        <dbReference type="ARBA" id="ARBA00022989"/>
    </source>
</evidence>
<comment type="similarity">
    <text evidence="2">Belongs to the SRP receptor beta subunit family.</text>
</comment>
<gene>
    <name evidence="12" type="ORF">Syun_001881</name>
</gene>
<evidence type="ECO:0000256" key="9">
    <source>
        <dbReference type="ARBA" id="ARBA00023136"/>
    </source>
</evidence>
<evidence type="ECO:0000256" key="11">
    <source>
        <dbReference type="SAM" id="MobiDB-lite"/>
    </source>
</evidence>
<dbReference type="Pfam" id="PF09439">
    <property type="entry name" value="SRPRB"/>
    <property type="match status" value="1"/>
</dbReference>
<evidence type="ECO:0000256" key="3">
    <source>
        <dbReference type="ARBA" id="ARBA00020256"/>
    </source>
</evidence>
<evidence type="ECO:0000313" key="13">
    <source>
        <dbReference type="Proteomes" id="UP001420932"/>
    </source>
</evidence>
<sequence length="458" mass="51236">MATRAADLIGARVWQVVIRTDPPLVVRMWASVIRAAEIIRFDEMSYYHAFGQSIYNQLADSCIVDVPGHARLRPKLDDYLPQAGGVVFVVDTLDFLPSFRAAAGYLIEARGTTTMLLVKRISAIEDSMKELRSEMKLMFQGLTLMIEELLQQSSLFGSSTMNLDKSGLHILEITPSITTPTPMHLDFDTPLPPSPQYPPNLRHTFVKTKDVLQIRLHLVGRIVHKISTWPNMVSSYQISTDMQPRVGRKVFKLRDLIWPEEACCTIAPPPWPSSLSSLLGCFILDLEVFLHHRVISSSGSAVRDLVATLDLGRKHLLGRWVYRGDLKKKIPVLLLCNKTDKVTAHTKEFTRKQQEKEIDKLRASRTAISSADSSSEFTLGLDGEAFTFFRCHNKVEKKDAYDMGLPKTQETQSFDLQVEMQVGQGISISCGDPLQWGGDSPSTSPHGAKNKGNFIPAI</sequence>
<comment type="caution">
    <text evidence="12">The sequence shown here is derived from an EMBL/GenBank/DDBJ whole genome shotgun (WGS) entry which is preliminary data.</text>
</comment>
<dbReference type="SUPFAM" id="SSF52540">
    <property type="entry name" value="P-loop containing nucleoside triphosphate hydrolases"/>
    <property type="match status" value="1"/>
</dbReference>
<dbReference type="InterPro" id="IPR019009">
    <property type="entry name" value="SRP_receptor_beta_su"/>
</dbReference>
<keyword evidence="5" id="KW-0547">Nucleotide-binding</keyword>